<proteinExistence type="predicted"/>
<dbReference type="RefSeq" id="WP_345363224.1">
    <property type="nucleotide sequence ID" value="NZ_BAABII010000009.1"/>
</dbReference>
<evidence type="ECO:0000256" key="2">
    <source>
        <dbReference type="SAM" id="Phobius"/>
    </source>
</evidence>
<dbReference type="EMBL" id="JBGEHV010000016">
    <property type="protein sequence ID" value="MEY8040007.1"/>
    <property type="molecule type" value="Genomic_DNA"/>
</dbReference>
<keyword evidence="2" id="KW-0812">Transmembrane</keyword>
<dbReference type="Proteomes" id="UP001564626">
    <property type="component" value="Unassembled WGS sequence"/>
</dbReference>
<protein>
    <submittedName>
        <fullName evidence="3">DUF3618 domain-containing protein</fullName>
    </submittedName>
</protein>
<name>A0ABV4CFX6_9PSEU</name>
<accession>A0ABV4CFX6</accession>
<feature type="region of interest" description="Disordered" evidence="1">
    <location>
        <begin position="1"/>
        <end position="23"/>
    </location>
</feature>
<keyword evidence="4" id="KW-1185">Reference proteome</keyword>
<reference evidence="3 4" key="1">
    <citation type="submission" date="2024-08" db="EMBL/GenBank/DDBJ databases">
        <title>Genome mining of Saccharopolyspora cebuensis PGLac3 from Nigerian medicinal plant.</title>
        <authorList>
            <person name="Ezeobiora C.E."/>
            <person name="Igbokwe N.H."/>
            <person name="Amin D.H."/>
            <person name="Mendie U.E."/>
        </authorList>
    </citation>
    <scope>NUCLEOTIDE SEQUENCE [LARGE SCALE GENOMIC DNA]</scope>
    <source>
        <strain evidence="3 4">PGLac3</strain>
    </source>
</reference>
<organism evidence="3 4">
    <name type="scientific">Saccharopolyspora cebuensis</name>
    <dbReference type="NCBI Taxonomy" id="418759"/>
    <lineage>
        <taxon>Bacteria</taxon>
        <taxon>Bacillati</taxon>
        <taxon>Actinomycetota</taxon>
        <taxon>Actinomycetes</taxon>
        <taxon>Pseudonocardiales</taxon>
        <taxon>Pseudonocardiaceae</taxon>
        <taxon>Saccharopolyspora</taxon>
    </lineage>
</organism>
<comment type="caution">
    <text evidence="3">The sequence shown here is derived from an EMBL/GenBank/DDBJ whole genome shotgun (WGS) entry which is preliminary data.</text>
</comment>
<keyword evidence="2" id="KW-1133">Transmembrane helix</keyword>
<evidence type="ECO:0000313" key="4">
    <source>
        <dbReference type="Proteomes" id="UP001564626"/>
    </source>
</evidence>
<feature type="transmembrane region" description="Helical" evidence="2">
    <location>
        <begin position="67"/>
        <end position="84"/>
    </location>
</feature>
<dbReference type="InterPro" id="IPR022062">
    <property type="entry name" value="DUF3618"/>
</dbReference>
<keyword evidence="2" id="KW-0472">Membrane</keyword>
<evidence type="ECO:0000256" key="1">
    <source>
        <dbReference type="SAM" id="MobiDB-lite"/>
    </source>
</evidence>
<gene>
    <name evidence="3" type="ORF">AB8O55_11425</name>
</gene>
<evidence type="ECO:0000313" key="3">
    <source>
        <dbReference type="EMBL" id="MEY8040007.1"/>
    </source>
</evidence>
<dbReference type="Pfam" id="PF12277">
    <property type="entry name" value="DUF3618"/>
    <property type="match status" value="1"/>
</dbReference>
<sequence>MTTERPSRHLSDGDPPAELRAEHDLAKQELAETLHELRHRTDVTGRSKAAAHRYAQRSRATGVPPPVLGAVAAVAVAAAVAYAVSRACRS</sequence>